<dbReference type="InterPro" id="IPR036259">
    <property type="entry name" value="MFS_trans_sf"/>
</dbReference>
<dbReference type="CDD" id="cd17503">
    <property type="entry name" value="MFS_LmrB_MDR_like"/>
    <property type="match status" value="1"/>
</dbReference>
<dbReference type="STRING" id="582672.SAMN05216360_103217"/>
<evidence type="ECO:0000313" key="7">
    <source>
        <dbReference type="EMBL" id="SDM72556.1"/>
    </source>
</evidence>
<dbReference type="Proteomes" id="UP000198704">
    <property type="component" value="Unassembled WGS sequence"/>
</dbReference>
<dbReference type="Pfam" id="PF07690">
    <property type="entry name" value="MFS_1"/>
    <property type="match status" value="1"/>
</dbReference>
<dbReference type="GO" id="GO:0005886">
    <property type="term" value="C:plasma membrane"/>
    <property type="evidence" value="ECO:0007669"/>
    <property type="project" value="TreeGrafter"/>
</dbReference>
<feature type="transmembrane region" description="Helical" evidence="5">
    <location>
        <begin position="229"/>
        <end position="250"/>
    </location>
</feature>
<dbReference type="EMBL" id="FNHS01000003">
    <property type="protein sequence ID" value="SDM72556.1"/>
    <property type="molecule type" value="Genomic_DNA"/>
</dbReference>
<name>A0A1G9VKB4_9HYPH</name>
<dbReference type="Gene3D" id="1.20.1720.10">
    <property type="entry name" value="Multidrug resistance protein D"/>
    <property type="match status" value="1"/>
</dbReference>
<evidence type="ECO:0000259" key="6">
    <source>
        <dbReference type="PROSITE" id="PS50850"/>
    </source>
</evidence>
<feature type="transmembrane region" description="Helical" evidence="5">
    <location>
        <begin position="142"/>
        <end position="164"/>
    </location>
</feature>
<sequence>MRVCTVMPAPAQRPFWIVPLTVATALFMENTDSTVIATALPSIAASLHEDPIALKLALTSYLVSLAIFIPVSGWMADRYGARTVFRVALVVFMAGSLACAAANGLAWFVAARFLQGMGGAMMVPVGRLVVLRSVPKSQLVTALAYLTFPALVGPVLGPPVGGLITTWFDWRWIFFINLPIGCAGIVLATLFFEDVREAERPPLDVLGFLLLGAGLAALMLGLASLGRHLLPASVSWGCLAGGAILLPLYWAHARRVAHPIVRLDLMERPTFRVAVLGGSLFRIGTGAIPFLLPLMLQVGFGLDALHSGLITFAAAAGAMFVKTLAPKILRRTGFRTLMTWNALLASAFLAVNGFYTAQTSHWIMVALLFVGGCSRSIQFTCVNAIAYADLESREMSAATSFASVCQQLSLSLGVTLGALALEGTAGLHGRTQIEAGDFGPAFFAVAVISAASVLAFRKLSPDAGAEISGRRMVAQTPPATPEMRPRHG</sequence>
<organism evidence="7 8">
    <name type="scientific">Methylobacterium phyllostachyos</name>
    <dbReference type="NCBI Taxonomy" id="582672"/>
    <lineage>
        <taxon>Bacteria</taxon>
        <taxon>Pseudomonadati</taxon>
        <taxon>Pseudomonadota</taxon>
        <taxon>Alphaproteobacteria</taxon>
        <taxon>Hyphomicrobiales</taxon>
        <taxon>Methylobacteriaceae</taxon>
        <taxon>Methylobacterium</taxon>
    </lineage>
</organism>
<feature type="transmembrane region" description="Helical" evidence="5">
    <location>
        <begin position="304"/>
        <end position="325"/>
    </location>
</feature>
<keyword evidence="3 5" id="KW-1133">Transmembrane helix</keyword>
<feature type="transmembrane region" description="Helical" evidence="5">
    <location>
        <begin position="337"/>
        <end position="355"/>
    </location>
</feature>
<dbReference type="PROSITE" id="PS50850">
    <property type="entry name" value="MFS"/>
    <property type="match status" value="1"/>
</dbReference>
<gene>
    <name evidence="7" type="ORF">SAMN05216360_103217</name>
</gene>
<dbReference type="Gene3D" id="1.20.1250.20">
    <property type="entry name" value="MFS general substrate transporter like domains"/>
    <property type="match status" value="1"/>
</dbReference>
<reference evidence="8" key="1">
    <citation type="submission" date="2016-10" db="EMBL/GenBank/DDBJ databases">
        <authorList>
            <person name="Varghese N."/>
            <person name="Submissions S."/>
        </authorList>
    </citation>
    <scope>NUCLEOTIDE SEQUENCE [LARGE SCALE GENOMIC DNA]</scope>
    <source>
        <strain evidence="8">BL47</strain>
    </source>
</reference>
<dbReference type="SUPFAM" id="SSF103473">
    <property type="entry name" value="MFS general substrate transporter"/>
    <property type="match status" value="1"/>
</dbReference>
<proteinExistence type="predicted"/>
<dbReference type="InterPro" id="IPR011701">
    <property type="entry name" value="MFS"/>
</dbReference>
<feature type="transmembrane region" description="Helical" evidence="5">
    <location>
        <begin position="54"/>
        <end position="75"/>
    </location>
</feature>
<keyword evidence="2 5" id="KW-0812">Transmembrane</keyword>
<evidence type="ECO:0000256" key="2">
    <source>
        <dbReference type="ARBA" id="ARBA00022692"/>
    </source>
</evidence>
<feature type="transmembrane region" description="Helical" evidence="5">
    <location>
        <begin position="271"/>
        <end position="292"/>
    </location>
</feature>
<dbReference type="GO" id="GO:0022857">
    <property type="term" value="F:transmembrane transporter activity"/>
    <property type="evidence" value="ECO:0007669"/>
    <property type="project" value="InterPro"/>
</dbReference>
<evidence type="ECO:0000256" key="1">
    <source>
        <dbReference type="ARBA" id="ARBA00004141"/>
    </source>
</evidence>
<protein>
    <submittedName>
        <fullName evidence="7">Drug resistance transporter, EmrB/QacA subfamily</fullName>
    </submittedName>
</protein>
<feature type="transmembrane region" description="Helical" evidence="5">
    <location>
        <begin position="203"/>
        <end position="223"/>
    </location>
</feature>
<feature type="transmembrane region" description="Helical" evidence="5">
    <location>
        <begin position="87"/>
        <end position="107"/>
    </location>
</feature>
<evidence type="ECO:0000256" key="4">
    <source>
        <dbReference type="ARBA" id="ARBA00023136"/>
    </source>
</evidence>
<keyword evidence="8" id="KW-1185">Reference proteome</keyword>
<feature type="domain" description="Major facilitator superfamily (MFS) profile" evidence="6">
    <location>
        <begin position="18"/>
        <end position="464"/>
    </location>
</feature>
<evidence type="ECO:0000256" key="3">
    <source>
        <dbReference type="ARBA" id="ARBA00022989"/>
    </source>
</evidence>
<dbReference type="InterPro" id="IPR020846">
    <property type="entry name" value="MFS_dom"/>
</dbReference>
<evidence type="ECO:0000256" key="5">
    <source>
        <dbReference type="SAM" id="Phobius"/>
    </source>
</evidence>
<evidence type="ECO:0000313" key="8">
    <source>
        <dbReference type="Proteomes" id="UP000198704"/>
    </source>
</evidence>
<keyword evidence="4 5" id="KW-0472">Membrane</keyword>
<dbReference type="PANTHER" id="PTHR23501:SF1">
    <property type="entry name" value="TRANSPORT PROTEIN HSRA-RELATED"/>
    <property type="match status" value="1"/>
</dbReference>
<feature type="transmembrane region" description="Helical" evidence="5">
    <location>
        <begin position="170"/>
        <end position="191"/>
    </location>
</feature>
<dbReference type="AlphaFoldDB" id="A0A1G9VKB4"/>
<comment type="subcellular location">
    <subcellularLocation>
        <location evidence="1">Membrane</location>
        <topology evidence="1">Multi-pass membrane protein</topology>
    </subcellularLocation>
</comment>
<dbReference type="PRINTS" id="PR01036">
    <property type="entry name" value="TCRTETB"/>
</dbReference>
<accession>A0A1G9VKB4</accession>
<dbReference type="PANTHER" id="PTHR23501">
    <property type="entry name" value="MAJOR FACILITATOR SUPERFAMILY"/>
    <property type="match status" value="1"/>
</dbReference>
<feature type="transmembrane region" description="Helical" evidence="5">
    <location>
        <begin position="113"/>
        <end position="130"/>
    </location>
</feature>